<feature type="transmembrane region" description="Helical" evidence="1">
    <location>
        <begin position="213"/>
        <end position="231"/>
    </location>
</feature>
<feature type="transmembrane region" description="Helical" evidence="1">
    <location>
        <begin position="104"/>
        <end position="121"/>
    </location>
</feature>
<gene>
    <name evidence="2" type="ORF">H6P81_016811</name>
</gene>
<evidence type="ECO:0000256" key="1">
    <source>
        <dbReference type="SAM" id="Phobius"/>
    </source>
</evidence>
<sequence length="267" mass="31320">MRSFWHRPWSISIRAKVNKFEFRFRAWNLQPRIRFSVLLHLRKFLLKVDSEGGASVVKRRRRRSKWKMVQFLEKIFAPRGRANLRQPKYAIPDKGRSRFLVKDPIPCIAGFLTLLSASVSWNENWEAIIYAAALFPCIILLFKTFTTARDHLHRVLAVLSFILLRLVYIYLKYPIHISAFWKAWKHIVSVGCLNVVTQAVLRRLSLFIGRYKSVGFIASIVIFFLVSMVNHHPRTRQMQTKSSSSHLMSELDEVEEAYSSLRSKLEI</sequence>
<name>A0AAV7ECH1_ARIFI</name>
<keyword evidence="3" id="KW-1185">Reference proteome</keyword>
<dbReference type="AlphaFoldDB" id="A0AAV7ECH1"/>
<evidence type="ECO:0000313" key="3">
    <source>
        <dbReference type="Proteomes" id="UP000825729"/>
    </source>
</evidence>
<dbReference type="EMBL" id="JAINDJ010000006">
    <property type="protein sequence ID" value="KAG9445471.1"/>
    <property type="molecule type" value="Genomic_DNA"/>
</dbReference>
<evidence type="ECO:0000313" key="2">
    <source>
        <dbReference type="EMBL" id="KAG9445471.1"/>
    </source>
</evidence>
<reference evidence="2 3" key="1">
    <citation type="submission" date="2021-07" db="EMBL/GenBank/DDBJ databases">
        <title>The Aristolochia fimbriata genome: insights into angiosperm evolution, floral development and chemical biosynthesis.</title>
        <authorList>
            <person name="Jiao Y."/>
        </authorList>
    </citation>
    <scope>NUCLEOTIDE SEQUENCE [LARGE SCALE GENOMIC DNA]</scope>
    <source>
        <strain evidence="2">IBCAS-2021</strain>
        <tissue evidence="2">Leaf</tissue>
    </source>
</reference>
<protein>
    <submittedName>
        <fullName evidence="2">Uncharacterized protein</fullName>
    </submittedName>
</protein>
<dbReference type="Proteomes" id="UP000825729">
    <property type="component" value="Unassembled WGS sequence"/>
</dbReference>
<organism evidence="2 3">
    <name type="scientific">Aristolochia fimbriata</name>
    <name type="common">White veined hardy Dutchman's pipe vine</name>
    <dbReference type="NCBI Taxonomy" id="158543"/>
    <lineage>
        <taxon>Eukaryota</taxon>
        <taxon>Viridiplantae</taxon>
        <taxon>Streptophyta</taxon>
        <taxon>Embryophyta</taxon>
        <taxon>Tracheophyta</taxon>
        <taxon>Spermatophyta</taxon>
        <taxon>Magnoliopsida</taxon>
        <taxon>Magnoliidae</taxon>
        <taxon>Piperales</taxon>
        <taxon>Aristolochiaceae</taxon>
        <taxon>Aristolochia</taxon>
    </lineage>
</organism>
<feature type="transmembrane region" description="Helical" evidence="1">
    <location>
        <begin position="152"/>
        <end position="171"/>
    </location>
</feature>
<accession>A0AAV7ECH1</accession>
<keyword evidence="1" id="KW-0472">Membrane</keyword>
<proteinExistence type="predicted"/>
<keyword evidence="1" id="KW-0812">Transmembrane</keyword>
<comment type="caution">
    <text evidence="2">The sequence shown here is derived from an EMBL/GenBank/DDBJ whole genome shotgun (WGS) entry which is preliminary data.</text>
</comment>
<keyword evidence="1" id="KW-1133">Transmembrane helix</keyword>
<feature type="transmembrane region" description="Helical" evidence="1">
    <location>
        <begin position="127"/>
        <end position="145"/>
    </location>
</feature>